<dbReference type="PANTHER" id="PTHR38731:SF3">
    <property type="entry name" value="BLL6125 PROTEIN"/>
    <property type="match status" value="1"/>
</dbReference>
<proteinExistence type="predicted"/>
<dbReference type="Pfam" id="PF04773">
    <property type="entry name" value="FecR"/>
    <property type="match status" value="1"/>
</dbReference>
<feature type="signal peptide" evidence="1">
    <location>
        <begin position="1"/>
        <end position="24"/>
    </location>
</feature>
<dbReference type="Gene3D" id="2.60.120.1440">
    <property type="match status" value="1"/>
</dbReference>
<dbReference type="InterPro" id="IPR006860">
    <property type="entry name" value="FecR"/>
</dbReference>
<dbReference type="PANTHER" id="PTHR38731">
    <property type="entry name" value="LIPL45-RELATED LIPOPROTEIN-RELATED"/>
    <property type="match status" value="1"/>
</dbReference>
<feature type="chain" id="PRO_5015445087" evidence="1">
    <location>
        <begin position="25"/>
        <end position="214"/>
    </location>
</feature>
<dbReference type="OrthoDB" id="8443045at2"/>
<organism evidence="3 4">
    <name type="scientific">Pararhodobacter marinus</name>
    <dbReference type="NCBI Taxonomy" id="2184063"/>
    <lineage>
        <taxon>Bacteria</taxon>
        <taxon>Pseudomonadati</taxon>
        <taxon>Pseudomonadota</taxon>
        <taxon>Alphaproteobacteria</taxon>
        <taxon>Rhodobacterales</taxon>
        <taxon>Paracoccaceae</taxon>
        <taxon>Pararhodobacter</taxon>
    </lineage>
</organism>
<sequence>MPLITRRHVLAAAATLPLLRMAHASTGAEIGEVLSVTGDGMLERDAQELALETGAGLMNGDTASTGEDGLALLYLNRDTRINLGINSRIELSNFLSEVGGVIHVGGAMIFDRPDDMPPLDLRVVTAFGEIGVRGTRFFVGPSADDYAVFVQRGSLTVSNADVTRTLNAGEGCVLQDGAAPGVVTQWSSPRIDAAFASLGVTPTGEPLDEAPGNE</sequence>
<accession>A0A2U2CGX9</accession>
<dbReference type="GeneID" id="94364196"/>
<gene>
    <name evidence="3" type="ORF">C4N9_04780</name>
</gene>
<feature type="domain" description="FecR protein" evidence="2">
    <location>
        <begin position="61"/>
        <end position="154"/>
    </location>
</feature>
<evidence type="ECO:0000259" key="2">
    <source>
        <dbReference type="Pfam" id="PF04773"/>
    </source>
</evidence>
<dbReference type="AlphaFoldDB" id="A0A2U2CGX9"/>
<name>A0A2U2CGX9_9RHOB</name>
<keyword evidence="1" id="KW-0732">Signal</keyword>
<dbReference type="Proteomes" id="UP000244940">
    <property type="component" value="Unassembled WGS sequence"/>
</dbReference>
<protein>
    <submittedName>
        <fullName evidence="3">Iron dicitrate transport regulator FecR</fullName>
    </submittedName>
</protein>
<keyword evidence="4" id="KW-1185">Reference proteome</keyword>
<dbReference type="RefSeq" id="WP_109532147.1">
    <property type="nucleotide sequence ID" value="NZ_QEYD01000002.1"/>
</dbReference>
<comment type="caution">
    <text evidence="3">The sequence shown here is derived from an EMBL/GenBank/DDBJ whole genome shotgun (WGS) entry which is preliminary data.</text>
</comment>
<evidence type="ECO:0000313" key="3">
    <source>
        <dbReference type="EMBL" id="PWE31069.1"/>
    </source>
</evidence>
<evidence type="ECO:0000313" key="4">
    <source>
        <dbReference type="Proteomes" id="UP000244940"/>
    </source>
</evidence>
<dbReference type="EMBL" id="QEYD01000002">
    <property type="protein sequence ID" value="PWE31069.1"/>
    <property type="molecule type" value="Genomic_DNA"/>
</dbReference>
<reference evidence="3 4" key="1">
    <citation type="submission" date="2018-05" db="EMBL/GenBank/DDBJ databases">
        <title>Pararhodobacter marina sp. nov., isolated from deep-sea water of the Indian Ocean.</title>
        <authorList>
            <person name="Lai Q.Sr."/>
            <person name="Liu X."/>
            <person name="Shao Z."/>
        </authorList>
    </citation>
    <scope>NUCLEOTIDE SEQUENCE [LARGE SCALE GENOMIC DNA]</scope>
    <source>
        <strain evidence="3 4">CIC4N-9</strain>
    </source>
</reference>
<evidence type="ECO:0000256" key="1">
    <source>
        <dbReference type="SAM" id="SignalP"/>
    </source>
</evidence>